<dbReference type="AlphaFoldDB" id="A0A3A9Z4F1"/>
<evidence type="ECO:0000313" key="2">
    <source>
        <dbReference type="EMBL" id="RKN43108.1"/>
    </source>
</evidence>
<sequence>MSEPIAYADAWRRVMRAAGWRCQCRGECGNPHKSGQGRCPHEHDRPARKRGGPVRLIAAPADPTVTGLAAARLAREHLRAWCPPCRDGARRTANRAARGRPEAAQRDLFGL</sequence>
<reference evidence="2 3" key="1">
    <citation type="journal article" date="2014" name="Int. J. Syst. Evol. Microbiol.">
        <title>Streptomyces hoynatensis sp. nov., isolated from deep marine sediment.</title>
        <authorList>
            <person name="Veyisoglu A."/>
            <person name="Sahin N."/>
        </authorList>
    </citation>
    <scope>NUCLEOTIDE SEQUENCE [LARGE SCALE GENOMIC DNA]</scope>
    <source>
        <strain evidence="2 3">KCTC 29097</strain>
    </source>
</reference>
<evidence type="ECO:0008006" key="4">
    <source>
        <dbReference type="Google" id="ProtNLM"/>
    </source>
</evidence>
<evidence type="ECO:0000256" key="1">
    <source>
        <dbReference type="SAM" id="MobiDB-lite"/>
    </source>
</evidence>
<organism evidence="2 3">
    <name type="scientific">Streptomyces hoynatensis</name>
    <dbReference type="NCBI Taxonomy" id="1141874"/>
    <lineage>
        <taxon>Bacteria</taxon>
        <taxon>Bacillati</taxon>
        <taxon>Actinomycetota</taxon>
        <taxon>Actinomycetes</taxon>
        <taxon>Kitasatosporales</taxon>
        <taxon>Streptomycetaceae</taxon>
        <taxon>Streptomyces</taxon>
    </lineage>
</organism>
<dbReference type="Proteomes" id="UP000272474">
    <property type="component" value="Unassembled WGS sequence"/>
</dbReference>
<keyword evidence="3" id="KW-1185">Reference proteome</keyword>
<accession>A0A3A9Z4F1</accession>
<dbReference type="OrthoDB" id="3854769at2"/>
<proteinExistence type="predicted"/>
<dbReference type="RefSeq" id="WP_120678399.1">
    <property type="nucleotide sequence ID" value="NZ_RBAL01000005.1"/>
</dbReference>
<protein>
    <recommendedName>
        <fullName evidence="4">HNH endonuclease</fullName>
    </recommendedName>
</protein>
<feature type="region of interest" description="Disordered" evidence="1">
    <location>
        <begin position="31"/>
        <end position="53"/>
    </location>
</feature>
<feature type="region of interest" description="Disordered" evidence="1">
    <location>
        <begin position="88"/>
        <end position="111"/>
    </location>
</feature>
<gene>
    <name evidence="2" type="ORF">D7294_11480</name>
</gene>
<name>A0A3A9Z4F1_9ACTN</name>
<evidence type="ECO:0000313" key="3">
    <source>
        <dbReference type="Proteomes" id="UP000272474"/>
    </source>
</evidence>
<comment type="caution">
    <text evidence="2">The sequence shown here is derived from an EMBL/GenBank/DDBJ whole genome shotgun (WGS) entry which is preliminary data.</text>
</comment>
<dbReference type="EMBL" id="RBAL01000005">
    <property type="protein sequence ID" value="RKN43108.1"/>
    <property type="molecule type" value="Genomic_DNA"/>
</dbReference>